<dbReference type="Proteomes" id="UP000008323">
    <property type="component" value="Chromosome"/>
</dbReference>
<evidence type="ECO:0000313" key="2">
    <source>
        <dbReference type="Proteomes" id="UP000008323"/>
    </source>
</evidence>
<protein>
    <submittedName>
        <fullName evidence="1">Uncharacterized protein</fullName>
    </submittedName>
</protein>
<reference evidence="1 2" key="1">
    <citation type="journal article" date="2008" name="J. Bacteriol.">
        <title>Comparative genome analysis of 'Candidatus Phytoplasma australiense' (subgroup tuf-Australia I; rp-A) and 'Ca. Phytoplasma asteris' strains OY-M and AY-WB.</title>
        <authorList>
            <person name="Tran-Nguyen L.T."/>
            <person name="Kube M."/>
            <person name="Schneider B."/>
            <person name="Reinhardt R."/>
            <person name="Gibb K.S."/>
        </authorList>
    </citation>
    <scope>NUCLEOTIDE SEQUENCE [LARGE SCALE GENOMIC DNA]</scope>
</reference>
<gene>
    <name evidence="1" type="ordered locus">PA0651</name>
</gene>
<sequence>MKTLNKDNFEEIIKTIHSVCVSISRTKNLRKNNNSNPQDTEAIYRDNIFVQLNSYPSSFENFVNCEANNNHGKTDIIIPFKKEKKYIAECATLKEKDCGYKIEKKYKQLIYNTTEKDNKISLIFFVLKREFKPNQILEKIEKIIKKQSNNNNFHNKQIKYKNSDWIIKTRVKQFPEIDFYIHIGVYNFFYDEKYSKIQK</sequence>
<name>B1VAL2_PHYAS</name>
<dbReference type="AlphaFoldDB" id="B1VAL2"/>
<proteinExistence type="predicted"/>
<evidence type="ECO:0000313" key="1">
    <source>
        <dbReference type="EMBL" id="CAM11985.1"/>
    </source>
</evidence>
<organism evidence="1 2">
    <name type="scientific">Phytoplasma australiense</name>
    <dbReference type="NCBI Taxonomy" id="59748"/>
    <lineage>
        <taxon>Bacteria</taxon>
        <taxon>Bacillati</taxon>
        <taxon>Mycoplasmatota</taxon>
        <taxon>Mollicutes</taxon>
        <taxon>Acholeplasmatales</taxon>
        <taxon>Acholeplasmataceae</taxon>
        <taxon>Candidatus Phytoplasma</taxon>
        <taxon>16SrXII (Stolbur group)</taxon>
    </lineage>
</organism>
<dbReference type="KEGG" id="pal:PA0651"/>
<accession>B1VAL2</accession>
<dbReference type="EMBL" id="AM422018">
    <property type="protein sequence ID" value="CAM11985.1"/>
    <property type="molecule type" value="Genomic_DNA"/>
</dbReference>
<dbReference type="STRING" id="59748.PA0651"/>